<reference evidence="2" key="1">
    <citation type="journal article" date="2021" name="Sci. Adv.">
        <title>The American lobster genome reveals insights on longevity, neural, and immune adaptations.</title>
        <authorList>
            <person name="Polinski J.M."/>
            <person name="Zimin A.V."/>
            <person name="Clark K.F."/>
            <person name="Kohn A.B."/>
            <person name="Sadowski N."/>
            <person name="Timp W."/>
            <person name="Ptitsyn A."/>
            <person name="Khanna P."/>
            <person name="Romanova D.Y."/>
            <person name="Williams P."/>
            <person name="Greenwood S.J."/>
            <person name="Moroz L.L."/>
            <person name="Walt D.R."/>
            <person name="Bodnar A.G."/>
        </authorList>
    </citation>
    <scope>NUCLEOTIDE SEQUENCE</scope>
    <source>
        <strain evidence="2">GMGI-L3</strain>
    </source>
</reference>
<protein>
    <submittedName>
        <fullName evidence="2">Uncharacterized protein</fullName>
    </submittedName>
</protein>
<name>A0A8J5JTN3_HOMAM</name>
<dbReference type="OrthoDB" id="6334967at2759"/>
<dbReference type="EMBL" id="JAHLQT010028947">
    <property type="protein sequence ID" value="KAG7161605.1"/>
    <property type="molecule type" value="Genomic_DNA"/>
</dbReference>
<feature type="signal peptide" evidence="1">
    <location>
        <begin position="1"/>
        <end position="21"/>
    </location>
</feature>
<evidence type="ECO:0000313" key="3">
    <source>
        <dbReference type="Proteomes" id="UP000747542"/>
    </source>
</evidence>
<accession>A0A8J5JTN3</accession>
<keyword evidence="1" id="KW-0732">Signal</keyword>
<comment type="caution">
    <text evidence="2">The sequence shown here is derived from an EMBL/GenBank/DDBJ whole genome shotgun (WGS) entry which is preliminary data.</text>
</comment>
<organism evidence="2 3">
    <name type="scientific">Homarus americanus</name>
    <name type="common">American lobster</name>
    <dbReference type="NCBI Taxonomy" id="6706"/>
    <lineage>
        <taxon>Eukaryota</taxon>
        <taxon>Metazoa</taxon>
        <taxon>Ecdysozoa</taxon>
        <taxon>Arthropoda</taxon>
        <taxon>Crustacea</taxon>
        <taxon>Multicrustacea</taxon>
        <taxon>Malacostraca</taxon>
        <taxon>Eumalacostraca</taxon>
        <taxon>Eucarida</taxon>
        <taxon>Decapoda</taxon>
        <taxon>Pleocyemata</taxon>
        <taxon>Astacidea</taxon>
        <taxon>Nephropoidea</taxon>
        <taxon>Nephropidae</taxon>
        <taxon>Homarus</taxon>
    </lineage>
</organism>
<evidence type="ECO:0000313" key="2">
    <source>
        <dbReference type="EMBL" id="KAG7161605.1"/>
    </source>
</evidence>
<feature type="chain" id="PRO_5035313585" evidence="1">
    <location>
        <begin position="22"/>
        <end position="197"/>
    </location>
</feature>
<evidence type="ECO:0000256" key="1">
    <source>
        <dbReference type="SAM" id="SignalP"/>
    </source>
</evidence>
<dbReference type="AlphaFoldDB" id="A0A8J5JTN3"/>
<keyword evidence="3" id="KW-1185">Reference proteome</keyword>
<gene>
    <name evidence="2" type="ORF">Hamer_G014170</name>
</gene>
<sequence>MRVSVSVLVLVLTAVVGTVAGGRQKRYIFVNPEAPISLGFLLNMPISLALPTLAPVNGRSFQLHNLVGEDELAEDLIWDPAYEQPLSKLLAYFTHLELPNLSCQERLICELVSEPDSFAPIGQIFMKELRSTHGPVEMTSDSLMWRYMTAARQGFTSPIEGCAVAYPKCPLAADRILNMPVLKVWQYISSKLNLQLI</sequence>
<proteinExistence type="predicted"/>
<dbReference type="Proteomes" id="UP000747542">
    <property type="component" value="Unassembled WGS sequence"/>
</dbReference>